<proteinExistence type="predicted"/>
<protein>
    <submittedName>
        <fullName evidence="1">DUF6478 family protein</fullName>
    </submittedName>
</protein>
<evidence type="ECO:0000313" key="2">
    <source>
        <dbReference type="Proteomes" id="UP001255416"/>
    </source>
</evidence>
<dbReference type="Pfam" id="PF20086">
    <property type="entry name" value="DUF6478"/>
    <property type="match status" value="1"/>
</dbReference>
<dbReference type="Proteomes" id="UP001255416">
    <property type="component" value="Unassembled WGS sequence"/>
</dbReference>
<sequence length="253" mass="29157">MSRYVDRLVHAKTRRRWRRLADAAELADLSDLRQQRNQARKLCAELDRLIHVADGRLALPKLGSSSFPRPHGTDWAWRPQLWCGPLPRPGLSSAPSEAMLGDEVQVFHDCTAWELTLRQLRNTRPQDLAPFALRLDVFRFDGSFLSLAIDLPPDSAEGLCRDHILRAETILEIETPLEIYARLNIQNGPNTEQIIRKLPLLDETVRVDFDMADTRINEKRIEKIWLDLIFGTPTMNQVILRDLTFARHRRAAL</sequence>
<comment type="caution">
    <text evidence="1">The sequence shown here is derived from an EMBL/GenBank/DDBJ whole genome shotgun (WGS) entry which is preliminary data.</text>
</comment>
<evidence type="ECO:0000313" key="1">
    <source>
        <dbReference type="EMBL" id="MDU9002957.1"/>
    </source>
</evidence>
<accession>A0ABU3V9Y4</accession>
<organism evidence="1 2">
    <name type="scientific">Sedimentitalea todarodis</name>
    <dbReference type="NCBI Taxonomy" id="1631240"/>
    <lineage>
        <taxon>Bacteria</taxon>
        <taxon>Pseudomonadati</taxon>
        <taxon>Pseudomonadota</taxon>
        <taxon>Alphaproteobacteria</taxon>
        <taxon>Rhodobacterales</taxon>
        <taxon>Paracoccaceae</taxon>
        <taxon>Sedimentitalea</taxon>
    </lineage>
</organism>
<dbReference type="RefSeq" id="WP_316773469.1">
    <property type="nucleotide sequence ID" value="NZ_JASMWN010000002.1"/>
</dbReference>
<gene>
    <name evidence="1" type="ORF">QO231_03690</name>
</gene>
<name>A0ABU3V9Y4_9RHOB</name>
<dbReference type="InterPro" id="IPR045514">
    <property type="entry name" value="DUF6478"/>
</dbReference>
<keyword evidence="2" id="KW-1185">Reference proteome</keyword>
<dbReference type="EMBL" id="JASMWN010000002">
    <property type="protein sequence ID" value="MDU9002957.1"/>
    <property type="molecule type" value="Genomic_DNA"/>
</dbReference>
<reference evidence="2" key="1">
    <citation type="submission" date="2023-05" db="EMBL/GenBank/DDBJ databases">
        <title>Sedimentitalea sp. nov. JM2-8.</title>
        <authorList>
            <person name="Huang J."/>
        </authorList>
    </citation>
    <scope>NUCLEOTIDE SEQUENCE [LARGE SCALE GENOMIC DNA]</scope>
    <source>
        <strain evidence="2">KHS03</strain>
    </source>
</reference>